<dbReference type="PANTHER" id="PTHR38042:SF1">
    <property type="entry name" value="UROPORPHYRINOGEN-III SYNTHASE, CHLOROPLASTIC"/>
    <property type="match status" value="1"/>
</dbReference>
<evidence type="ECO:0000256" key="7">
    <source>
        <dbReference type="ARBA" id="ARBA00040167"/>
    </source>
</evidence>
<evidence type="ECO:0000256" key="6">
    <source>
        <dbReference type="ARBA" id="ARBA00037589"/>
    </source>
</evidence>
<dbReference type="EC" id="4.2.1.75" evidence="3 9"/>
<evidence type="ECO:0000256" key="1">
    <source>
        <dbReference type="ARBA" id="ARBA00004772"/>
    </source>
</evidence>
<sequence length="254" mass="28595">MNSWRLLLTRSAPDCHSQADTLAELGITAECLPLLEIVALPETASQRSQLLDFDRYTTLVVISKPAAKLILERLDYYWPQLPIQQTWFTVGKATAEILQAANLSVHYPTLGDDSEALWQLVEFQENLANPQCRVLIIKGEEGRQWLAEKLQLSGIATETMELYRRQMPNYTEQVLWRQLTDKNINAIVISSGQALDNLQQLVTTDWQKLAEMPVFVPSKRVAEQAANLGIRQIINCNGASIDALITSLKNHQAP</sequence>
<dbReference type="Gene3D" id="3.40.50.10090">
    <property type="match status" value="2"/>
</dbReference>
<dbReference type="PANTHER" id="PTHR38042">
    <property type="entry name" value="UROPORPHYRINOGEN-III SYNTHASE, CHLOROPLASTIC"/>
    <property type="match status" value="1"/>
</dbReference>
<organism evidence="11 12">
    <name type="scientific">Entomomonas asaccharolytica</name>
    <dbReference type="NCBI Taxonomy" id="2785331"/>
    <lineage>
        <taxon>Bacteria</taxon>
        <taxon>Pseudomonadati</taxon>
        <taxon>Pseudomonadota</taxon>
        <taxon>Gammaproteobacteria</taxon>
        <taxon>Pseudomonadales</taxon>
        <taxon>Pseudomonadaceae</taxon>
        <taxon>Entomomonas</taxon>
    </lineage>
</organism>
<feature type="domain" description="Tetrapyrrole biosynthesis uroporphyrinogen III synthase" evidence="10">
    <location>
        <begin position="20"/>
        <end position="245"/>
    </location>
</feature>
<keyword evidence="4 9" id="KW-0456">Lyase</keyword>
<evidence type="ECO:0000313" key="11">
    <source>
        <dbReference type="EMBL" id="QQP85216.1"/>
    </source>
</evidence>
<dbReference type="KEGG" id="eaz:JHT90_12630"/>
<comment type="catalytic activity">
    <reaction evidence="8 9">
        <text>hydroxymethylbilane = uroporphyrinogen III + H2O</text>
        <dbReference type="Rhea" id="RHEA:18965"/>
        <dbReference type="ChEBI" id="CHEBI:15377"/>
        <dbReference type="ChEBI" id="CHEBI:57308"/>
        <dbReference type="ChEBI" id="CHEBI:57845"/>
        <dbReference type="EC" id="4.2.1.75"/>
    </reaction>
</comment>
<proteinExistence type="inferred from homology"/>
<dbReference type="InterPro" id="IPR003754">
    <property type="entry name" value="4pyrrol_synth_uPrphyn_synth"/>
</dbReference>
<dbReference type="EMBL" id="CP067393">
    <property type="protein sequence ID" value="QQP85216.1"/>
    <property type="molecule type" value="Genomic_DNA"/>
</dbReference>
<dbReference type="GO" id="GO:0004852">
    <property type="term" value="F:uroporphyrinogen-III synthase activity"/>
    <property type="evidence" value="ECO:0007669"/>
    <property type="project" value="UniProtKB-UniRule"/>
</dbReference>
<evidence type="ECO:0000256" key="9">
    <source>
        <dbReference type="RuleBase" id="RU366031"/>
    </source>
</evidence>
<comment type="similarity">
    <text evidence="2 9">Belongs to the uroporphyrinogen-III synthase family.</text>
</comment>
<dbReference type="Pfam" id="PF02602">
    <property type="entry name" value="HEM4"/>
    <property type="match status" value="1"/>
</dbReference>
<evidence type="ECO:0000256" key="2">
    <source>
        <dbReference type="ARBA" id="ARBA00008133"/>
    </source>
</evidence>
<protein>
    <recommendedName>
        <fullName evidence="7 9">Uroporphyrinogen-III synthase</fullName>
        <ecNumber evidence="3 9">4.2.1.75</ecNumber>
    </recommendedName>
</protein>
<comment type="function">
    <text evidence="6 9">Catalyzes cyclization of the linear tetrapyrrole, hydroxymethylbilane, to the macrocyclic uroporphyrinogen III.</text>
</comment>
<gene>
    <name evidence="11" type="ORF">JHT90_12630</name>
</gene>
<reference evidence="11 12" key="1">
    <citation type="submission" date="2021-01" db="EMBL/GenBank/DDBJ databases">
        <title>Entomomonas sp. F2A isolated from a house cricket (Acheta domesticus).</title>
        <authorList>
            <person name="Spergser J."/>
            <person name="Busse H.-J."/>
        </authorList>
    </citation>
    <scope>NUCLEOTIDE SEQUENCE [LARGE SCALE GENOMIC DNA]</scope>
    <source>
        <strain evidence="11 12">F2A</strain>
    </source>
</reference>
<comment type="pathway">
    <text evidence="1 9">Porphyrin-containing compound metabolism; protoporphyrin-IX biosynthesis; coproporphyrinogen-III from 5-aminolevulinate: step 3/4.</text>
</comment>
<evidence type="ECO:0000313" key="12">
    <source>
        <dbReference type="Proteomes" id="UP000595278"/>
    </source>
</evidence>
<dbReference type="GO" id="GO:0006782">
    <property type="term" value="P:protoporphyrinogen IX biosynthetic process"/>
    <property type="evidence" value="ECO:0007669"/>
    <property type="project" value="UniProtKB-UniRule"/>
</dbReference>
<keyword evidence="5 9" id="KW-0627">Porphyrin biosynthesis</keyword>
<dbReference type="CDD" id="cd06578">
    <property type="entry name" value="HemD"/>
    <property type="match status" value="1"/>
</dbReference>
<dbReference type="AlphaFoldDB" id="A0A974NEL7"/>
<name>A0A974NEL7_9GAMM</name>
<dbReference type="RefSeq" id="WP_201091559.1">
    <property type="nucleotide sequence ID" value="NZ_CP067393.1"/>
</dbReference>
<evidence type="ECO:0000256" key="3">
    <source>
        <dbReference type="ARBA" id="ARBA00013109"/>
    </source>
</evidence>
<evidence type="ECO:0000259" key="10">
    <source>
        <dbReference type="Pfam" id="PF02602"/>
    </source>
</evidence>
<dbReference type="Proteomes" id="UP000595278">
    <property type="component" value="Chromosome"/>
</dbReference>
<dbReference type="GO" id="GO:0006780">
    <property type="term" value="P:uroporphyrinogen III biosynthetic process"/>
    <property type="evidence" value="ECO:0007669"/>
    <property type="project" value="UniProtKB-UniRule"/>
</dbReference>
<evidence type="ECO:0000256" key="4">
    <source>
        <dbReference type="ARBA" id="ARBA00023239"/>
    </source>
</evidence>
<accession>A0A974NEL7</accession>
<evidence type="ECO:0000256" key="8">
    <source>
        <dbReference type="ARBA" id="ARBA00048617"/>
    </source>
</evidence>
<evidence type="ECO:0000256" key="5">
    <source>
        <dbReference type="ARBA" id="ARBA00023244"/>
    </source>
</evidence>
<dbReference type="InterPro" id="IPR039793">
    <property type="entry name" value="UROS/Hem4"/>
</dbReference>
<keyword evidence="12" id="KW-1185">Reference proteome</keyword>
<dbReference type="SUPFAM" id="SSF69618">
    <property type="entry name" value="HemD-like"/>
    <property type="match status" value="1"/>
</dbReference>
<dbReference type="InterPro" id="IPR036108">
    <property type="entry name" value="4pyrrol_syn_uPrphyn_synt_sf"/>
</dbReference>